<dbReference type="SUPFAM" id="SSF50129">
    <property type="entry name" value="GroES-like"/>
    <property type="match status" value="1"/>
</dbReference>
<keyword evidence="4" id="KW-1185">Reference proteome</keyword>
<gene>
    <name evidence="3" type="ORF">FC72_GL001466</name>
</gene>
<dbReference type="Pfam" id="PF00107">
    <property type="entry name" value="ADH_zinc_N"/>
    <property type="match status" value="1"/>
</dbReference>
<dbReference type="Proteomes" id="UP000050929">
    <property type="component" value="Unassembled WGS sequence"/>
</dbReference>
<dbReference type="InterPro" id="IPR036291">
    <property type="entry name" value="NAD(P)-bd_dom_sf"/>
</dbReference>
<evidence type="ECO:0000313" key="4">
    <source>
        <dbReference type="Proteomes" id="UP000050929"/>
    </source>
</evidence>
<organism evidence="3 4">
    <name type="scientific">Companilactobacillus tucceti DSM 20183</name>
    <dbReference type="NCBI Taxonomy" id="1423811"/>
    <lineage>
        <taxon>Bacteria</taxon>
        <taxon>Bacillati</taxon>
        <taxon>Bacillota</taxon>
        <taxon>Bacilli</taxon>
        <taxon>Lactobacillales</taxon>
        <taxon>Lactobacillaceae</taxon>
        <taxon>Companilactobacillus</taxon>
    </lineage>
</organism>
<dbReference type="InterPro" id="IPR011032">
    <property type="entry name" value="GroES-like_sf"/>
</dbReference>
<dbReference type="Gene3D" id="3.40.50.720">
    <property type="entry name" value="NAD(P)-binding Rossmann-like Domain"/>
    <property type="match status" value="1"/>
</dbReference>
<dbReference type="InterPro" id="IPR052733">
    <property type="entry name" value="Chloroplast_QOR"/>
</dbReference>
<dbReference type="Pfam" id="PF08240">
    <property type="entry name" value="ADH_N"/>
    <property type="match status" value="1"/>
</dbReference>
<dbReference type="EMBL" id="AZDG01000030">
    <property type="protein sequence ID" value="KRK63559.1"/>
    <property type="molecule type" value="Genomic_DNA"/>
</dbReference>
<dbReference type="InterPro" id="IPR013149">
    <property type="entry name" value="ADH-like_C"/>
</dbReference>
<feature type="domain" description="Alcohol dehydrogenase-like N-terminal" evidence="2">
    <location>
        <begin position="56"/>
        <end position="117"/>
    </location>
</feature>
<proteinExistence type="predicted"/>
<evidence type="ECO:0000313" key="3">
    <source>
        <dbReference type="EMBL" id="KRK63559.1"/>
    </source>
</evidence>
<dbReference type="STRING" id="1423811.FC72_GL001466"/>
<dbReference type="SUPFAM" id="SSF51735">
    <property type="entry name" value="NAD(P)-binding Rossmann-fold domains"/>
    <property type="match status" value="1"/>
</dbReference>
<dbReference type="PATRIC" id="fig|1423811.3.peg.1491"/>
<dbReference type="InterPro" id="IPR013154">
    <property type="entry name" value="ADH-like_N"/>
</dbReference>
<evidence type="ECO:0000259" key="1">
    <source>
        <dbReference type="Pfam" id="PF00107"/>
    </source>
</evidence>
<dbReference type="Gene3D" id="3.90.180.10">
    <property type="entry name" value="Medium-chain alcohol dehydrogenases, catalytic domain"/>
    <property type="match status" value="1"/>
</dbReference>
<dbReference type="PANTHER" id="PTHR44013:SF1">
    <property type="entry name" value="ZINC-TYPE ALCOHOL DEHYDROGENASE-LIKE PROTEIN C16A3.02C"/>
    <property type="match status" value="1"/>
</dbReference>
<dbReference type="CDD" id="cd05289">
    <property type="entry name" value="MDR_like_2"/>
    <property type="match status" value="1"/>
</dbReference>
<sequence>MLADIRTLIIQKNGYLLYFPYRKGDMTMEAIIQDSYNGIDDLKIKEVEEPKLSPFSALVETKYTPVLPYDWRTETGELQMIRPVKLPIVIGYGFGGIVKSVGSLRNNNLVGQKVIGASISGSNSTLVDSKMPPLLFKVPEGVDLAAATSIIGGADAALGIINKLHLDTTDKVLITGASGGIGTYLIQLLRLRHIKVIAMGHTSNLKFLKKVGADEVIDYTENISEQLLYHNDITQVVDTAGNIKLLEAISEINSSKNIVSIATNRFSNFIHPNIFPSDYEKLLRMLLKGELHAYIQDVFSYKDVRMAQSISQKHHSQGRILLSY</sequence>
<comment type="caution">
    <text evidence="3">The sequence shown here is derived from an EMBL/GenBank/DDBJ whole genome shotgun (WGS) entry which is preliminary data.</text>
</comment>
<accession>A0A0R1J8R8</accession>
<feature type="domain" description="Alcohol dehydrogenase-like C-terminal" evidence="1">
    <location>
        <begin position="180"/>
        <end position="249"/>
    </location>
</feature>
<name>A0A0R1J8R8_9LACO</name>
<protein>
    <submittedName>
        <fullName evidence="3">Uncharacterized protein</fullName>
    </submittedName>
</protein>
<reference evidence="3 4" key="1">
    <citation type="journal article" date="2015" name="Genome Announc.">
        <title>Expanding the biotechnology potential of lactobacilli through comparative genomics of 213 strains and associated genera.</title>
        <authorList>
            <person name="Sun Z."/>
            <person name="Harris H.M."/>
            <person name="McCann A."/>
            <person name="Guo C."/>
            <person name="Argimon S."/>
            <person name="Zhang W."/>
            <person name="Yang X."/>
            <person name="Jeffery I.B."/>
            <person name="Cooney J.C."/>
            <person name="Kagawa T.F."/>
            <person name="Liu W."/>
            <person name="Song Y."/>
            <person name="Salvetti E."/>
            <person name="Wrobel A."/>
            <person name="Rasinkangas P."/>
            <person name="Parkhill J."/>
            <person name="Rea M.C."/>
            <person name="O'Sullivan O."/>
            <person name="Ritari J."/>
            <person name="Douillard F.P."/>
            <person name="Paul Ross R."/>
            <person name="Yang R."/>
            <person name="Briner A.E."/>
            <person name="Felis G.E."/>
            <person name="de Vos W.M."/>
            <person name="Barrangou R."/>
            <person name="Klaenhammer T.R."/>
            <person name="Caufield P.W."/>
            <person name="Cui Y."/>
            <person name="Zhang H."/>
            <person name="O'Toole P.W."/>
        </authorList>
    </citation>
    <scope>NUCLEOTIDE SEQUENCE [LARGE SCALE GENOMIC DNA]</scope>
    <source>
        <strain evidence="3 4">DSM 20183</strain>
    </source>
</reference>
<dbReference type="PANTHER" id="PTHR44013">
    <property type="entry name" value="ZINC-TYPE ALCOHOL DEHYDROGENASE-LIKE PROTEIN C16A3.02C"/>
    <property type="match status" value="1"/>
</dbReference>
<evidence type="ECO:0000259" key="2">
    <source>
        <dbReference type="Pfam" id="PF08240"/>
    </source>
</evidence>
<dbReference type="AlphaFoldDB" id="A0A0R1J8R8"/>